<name>A0A412G784_9FIRM</name>
<dbReference type="PIRSF" id="PIRSF001435">
    <property type="entry name" value="Nth"/>
    <property type="match status" value="1"/>
</dbReference>
<dbReference type="SMART" id="SM00525">
    <property type="entry name" value="FES"/>
    <property type="match status" value="1"/>
</dbReference>
<keyword evidence="7 12" id="KW-0411">Iron-sulfur</keyword>
<accession>A0A412G784</accession>
<evidence type="ECO:0000313" key="14">
    <source>
        <dbReference type="EMBL" id="RGR77012.1"/>
    </source>
</evidence>
<keyword evidence="6 12" id="KW-0408">Iron</keyword>
<comment type="cofactor">
    <cofactor evidence="12">
        <name>[4Fe-4S] cluster</name>
        <dbReference type="ChEBI" id="CHEBI:49883"/>
    </cofactor>
    <text evidence="12">Binds 1 [4Fe-4S] cluster.</text>
</comment>
<proteinExistence type="inferred from homology"/>
<dbReference type="GO" id="GO:0019104">
    <property type="term" value="F:DNA N-glycosylase activity"/>
    <property type="evidence" value="ECO:0007669"/>
    <property type="project" value="UniProtKB-UniRule"/>
</dbReference>
<reference evidence="14 15" key="1">
    <citation type="submission" date="2018-08" db="EMBL/GenBank/DDBJ databases">
        <title>A genome reference for cultivated species of the human gut microbiota.</title>
        <authorList>
            <person name="Zou Y."/>
            <person name="Xue W."/>
            <person name="Luo G."/>
        </authorList>
    </citation>
    <scope>NUCLEOTIDE SEQUENCE [LARGE SCALE GENOMIC DNA]</scope>
    <source>
        <strain evidence="14 15">AF24-29</strain>
    </source>
</reference>
<feature type="domain" description="HhH-GPD" evidence="13">
    <location>
        <begin position="35"/>
        <end position="183"/>
    </location>
</feature>
<dbReference type="EMBL" id="QRUP01000001">
    <property type="protein sequence ID" value="RGR77012.1"/>
    <property type="molecule type" value="Genomic_DNA"/>
</dbReference>
<comment type="catalytic activity">
    <reaction evidence="12">
        <text>2'-deoxyribonucleotide-(2'-deoxyribose 5'-phosphate)-2'-deoxyribonucleotide-DNA = a 3'-end 2'-deoxyribonucleotide-(2,3-dehydro-2,3-deoxyribose 5'-phosphate)-DNA + a 5'-end 5'-phospho-2'-deoxyribonucleoside-DNA + H(+)</text>
        <dbReference type="Rhea" id="RHEA:66592"/>
        <dbReference type="Rhea" id="RHEA-COMP:13180"/>
        <dbReference type="Rhea" id="RHEA-COMP:16897"/>
        <dbReference type="Rhea" id="RHEA-COMP:17067"/>
        <dbReference type="ChEBI" id="CHEBI:15378"/>
        <dbReference type="ChEBI" id="CHEBI:136412"/>
        <dbReference type="ChEBI" id="CHEBI:157695"/>
        <dbReference type="ChEBI" id="CHEBI:167181"/>
        <dbReference type="EC" id="4.2.99.18"/>
    </reaction>
</comment>
<dbReference type="Proteomes" id="UP000284178">
    <property type="component" value="Unassembled WGS sequence"/>
</dbReference>
<keyword evidence="5 12" id="KW-0378">Hydrolase</keyword>
<dbReference type="SUPFAM" id="SSF48150">
    <property type="entry name" value="DNA-glycosylase"/>
    <property type="match status" value="1"/>
</dbReference>
<dbReference type="CDD" id="cd00056">
    <property type="entry name" value="ENDO3c"/>
    <property type="match status" value="1"/>
</dbReference>
<evidence type="ECO:0000256" key="7">
    <source>
        <dbReference type="ARBA" id="ARBA00023014"/>
    </source>
</evidence>
<feature type="binding site" evidence="12">
    <location>
        <position position="195"/>
    </location>
    <ligand>
        <name>[4Fe-4S] cluster</name>
        <dbReference type="ChEBI" id="CHEBI:49883"/>
    </ligand>
</feature>
<evidence type="ECO:0000256" key="6">
    <source>
        <dbReference type="ARBA" id="ARBA00023004"/>
    </source>
</evidence>
<dbReference type="FunFam" id="1.10.340.30:FF:000001">
    <property type="entry name" value="Endonuclease III"/>
    <property type="match status" value="1"/>
</dbReference>
<dbReference type="GO" id="GO:0051539">
    <property type="term" value="F:4 iron, 4 sulfur cluster binding"/>
    <property type="evidence" value="ECO:0007669"/>
    <property type="project" value="UniProtKB-UniRule"/>
</dbReference>
<comment type="similarity">
    <text evidence="1 12">Belongs to the Nth/MutY family.</text>
</comment>
<dbReference type="HAMAP" id="MF_00942">
    <property type="entry name" value="Nth"/>
    <property type="match status" value="1"/>
</dbReference>
<evidence type="ECO:0000256" key="9">
    <source>
        <dbReference type="ARBA" id="ARBA00023204"/>
    </source>
</evidence>
<dbReference type="EC" id="4.2.99.18" evidence="12"/>
<evidence type="ECO:0000259" key="13">
    <source>
        <dbReference type="SMART" id="SM00478"/>
    </source>
</evidence>
<keyword evidence="10 12" id="KW-0456">Lyase</keyword>
<dbReference type="SMART" id="SM00478">
    <property type="entry name" value="ENDO3c"/>
    <property type="match status" value="1"/>
</dbReference>
<dbReference type="NCBIfam" id="TIGR01083">
    <property type="entry name" value="nth"/>
    <property type="match status" value="1"/>
</dbReference>
<feature type="binding site" evidence="12">
    <location>
        <position position="201"/>
    </location>
    <ligand>
        <name>[4Fe-4S] cluster</name>
        <dbReference type="ChEBI" id="CHEBI:49883"/>
    </ligand>
</feature>
<dbReference type="Gene3D" id="1.10.1670.10">
    <property type="entry name" value="Helix-hairpin-Helix base-excision DNA repair enzymes (C-terminal)"/>
    <property type="match status" value="1"/>
</dbReference>
<feature type="binding site" evidence="12">
    <location>
        <position position="185"/>
    </location>
    <ligand>
        <name>[4Fe-4S] cluster</name>
        <dbReference type="ChEBI" id="CHEBI:49883"/>
    </ligand>
</feature>
<dbReference type="GO" id="GO:0046872">
    <property type="term" value="F:metal ion binding"/>
    <property type="evidence" value="ECO:0007669"/>
    <property type="project" value="UniProtKB-KW"/>
</dbReference>
<evidence type="ECO:0000256" key="11">
    <source>
        <dbReference type="ARBA" id="ARBA00023295"/>
    </source>
</evidence>
<dbReference type="AlphaFoldDB" id="A0A412G784"/>
<dbReference type="Gene3D" id="1.10.340.30">
    <property type="entry name" value="Hypothetical protein, domain 2"/>
    <property type="match status" value="1"/>
</dbReference>
<dbReference type="GO" id="GO:0140078">
    <property type="term" value="F:class I DNA-(apurinic or apyrimidinic site) endonuclease activity"/>
    <property type="evidence" value="ECO:0007669"/>
    <property type="project" value="UniProtKB-EC"/>
</dbReference>
<dbReference type="PANTHER" id="PTHR10359">
    <property type="entry name" value="A/G-SPECIFIC ADENINE GLYCOSYLASE/ENDONUCLEASE III"/>
    <property type="match status" value="1"/>
</dbReference>
<keyword evidence="14" id="KW-0540">Nuclease</keyword>
<dbReference type="GO" id="GO:0006285">
    <property type="term" value="P:base-excision repair, AP site formation"/>
    <property type="evidence" value="ECO:0007669"/>
    <property type="project" value="TreeGrafter"/>
</dbReference>
<dbReference type="FunFam" id="1.10.1670.10:FF:000001">
    <property type="entry name" value="Endonuclease III"/>
    <property type="match status" value="1"/>
</dbReference>
<dbReference type="PANTHER" id="PTHR10359:SF18">
    <property type="entry name" value="ENDONUCLEASE III"/>
    <property type="match status" value="1"/>
</dbReference>
<keyword evidence="15" id="KW-1185">Reference proteome</keyword>
<keyword evidence="2 12" id="KW-0004">4Fe-4S</keyword>
<evidence type="ECO:0000313" key="15">
    <source>
        <dbReference type="Proteomes" id="UP000284178"/>
    </source>
</evidence>
<dbReference type="RefSeq" id="WP_117892822.1">
    <property type="nucleotide sequence ID" value="NZ_CABJCV010000001.1"/>
</dbReference>
<evidence type="ECO:0000256" key="1">
    <source>
        <dbReference type="ARBA" id="ARBA00008343"/>
    </source>
</evidence>
<evidence type="ECO:0000256" key="10">
    <source>
        <dbReference type="ARBA" id="ARBA00023239"/>
    </source>
</evidence>
<dbReference type="Pfam" id="PF00730">
    <property type="entry name" value="HhH-GPD"/>
    <property type="match status" value="1"/>
</dbReference>
<evidence type="ECO:0000256" key="2">
    <source>
        <dbReference type="ARBA" id="ARBA00022485"/>
    </source>
</evidence>
<keyword evidence="3 12" id="KW-0479">Metal-binding</keyword>
<keyword evidence="9 12" id="KW-0234">DNA repair</keyword>
<dbReference type="InterPro" id="IPR000445">
    <property type="entry name" value="HhH_motif"/>
</dbReference>
<keyword evidence="4 12" id="KW-0227">DNA damage</keyword>
<dbReference type="InterPro" id="IPR005759">
    <property type="entry name" value="Nth"/>
</dbReference>
<keyword evidence="8 12" id="KW-0238">DNA-binding</keyword>
<dbReference type="InterPro" id="IPR003265">
    <property type="entry name" value="HhH-GPD_domain"/>
</dbReference>
<dbReference type="GO" id="GO:0003677">
    <property type="term" value="F:DNA binding"/>
    <property type="evidence" value="ECO:0007669"/>
    <property type="project" value="UniProtKB-UniRule"/>
</dbReference>
<comment type="caution">
    <text evidence="14">The sequence shown here is derived from an EMBL/GenBank/DDBJ whole genome shotgun (WGS) entry which is preliminary data.</text>
</comment>
<organism evidence="14 15">
    <name type="scientific">Holdemania filiformis</name>
    <dbReference type="NCBI Taxonomy" id="61171"/>
    <lineage>
        <taxon>Bacteria</taxon>
        <taxon>Bacillati</taxon>
        <taxon>Bacillota</taxon>
        <taxon>Erysipelotrichia</taxon>
        <taxon>Erysipelotrichales</taxon>
        <taxon>Erysipelotrichaceae</taxon>
        <taxon>Holdemania</taxon>
    </lineage>
</organism>
<dbReference type="Pfam" id="PF00633">
    <property type="entry name" value="HHH"/>
    <property type="match status" value="1"/>
</dbReference>
<protein>
    <recommendedName>
        <fullName evidence="12">Endonuclease III</fullName>
        <ecNumber evidence="12">4.2.99.18</ecNumber>
    </recommendedName>
    <alternativeName>
        <fullName evidence="12">DNA-(apurinic or apyrimidinic site) lyase</fullName>
    </alternativeName>
</protein>
<comment type="function">
    <text evidence="12">DNA repair enzyme that has both DNA N-glycosylase activity and AP-lyase activity. The DNA N-glycosylase activity releases various damaged pyrimidines from DNA by cleaving the N-glycosidic bond, leaving an AP (apurinic/apyrimidinic) site. The AP-lyase activity cleaves the phosphodiester bond 3' to the AP site by a beta-elimination, leaving a 3'-terminal unsaturated sugar and a product with a terminal 5'-phosphate.</text>
</comment>
<evidence type="ECO:0000256" key="12">
    <source>
        <dbReference type="HAMAP-Rule" id="MF_00942"/>
    </source>
</evidence>
<evidence type="ECO:0000256" key="5">
    <source>
        <dbReference type="ARBA" id="ARBA00022801"/>
    </source>
</evidence>
<evidence type="ECO:0000256" key="4">
    <source>
        <dbReference type="ARBA" id="ARBA00022763"/>
    </source>
</evidence>
<dbReference type="InterPro" id="IPR023170">
    <property type="entry name" value="HhH_base_excis_C"/>
</dbReference>
<evidence type="ECO:0000256" key="3">
    <source>
        <dbReference type="ARBA" id="ARBA00022723"/>
    </source>
</evidence>
<gene>
    <name evidence="12 14" type="primary">nth</name>
    <name evidence="14" type="ORF">DWY25_01585</name>
</gene>
<feature type="binding site" evidence="12">
    <location>
        <position position="192"/>
    </location>
    <ligand>
        <name>[4Fe-4S] cluster</name>
        <dbReference type="ChEBI" id="CHEBI:49883"/>
    </ligand>
</feature>
<sequence>MKVDEILAALTAMFPDAHCELNHRNPFELAVAVVLSAQTTDVSVNKVTPRLFEKYPTPQALAEAPLEDIEDCIRRIGLYHNKAKSIQGLARGVVEQFGGVMPQTMEELTSLPGVGRKSANVIMSVCFGMPAIAVDTHVERVSKRLGLAAPKDTVLEVEKKLMRKLPKAEWSHAHHLFIFFGRYFCKAKNPQCPDCPFTSFCREYKAQQKQAEKLAAKKAAPVKAKA</sequence>
<keyword evidence="14" id="KW-0255">Endonuclease</keyword>
<dbReference type="InterPro" id="IPR011257">
    <property type="entry name" value="DNA_glycosylase"/>
</dbReference>
<dbReference type="InterPro" id="IPR003651">
    <property type="entry name" value="Endonuclease3_FeS-loop_motif"/>
</dbReference>
<keyword evidence="11 12" id="KW-0326">Glycosidase</keyword>
<dbReference type="GeneID" id="83014098"/>
<evidence type="ECO:0000256" key="8">
    <source>
        <dbReference type="ARBA" id="ARBA00023125"/>
    </source>
</evidence>